<protein>
    <submittedName>
        <fullName evidence="7">H-NS histone family protein</fullName>
    </submittedName>
</protein>
<evidence type="ECO:0000256" key="1">
    <source>
        <dbReference type="ARBA" id="ARBA00004453"/>
    </source>
</evidence>
<dbReference type="SUPFAM" id="SSF81273">
    <property type="entry name" value="H-NS histone-like proteins"/>
    <property type="match status" value="1"/>
</dbReference>
<keyword evidence="4" id="KW-0238">DNA-binding</keyword>
<evidence type="ECO:0000259" key="6">
    <source>
        <dbReference type="SMART" id="SM00528"/>
    </source>
</evidence>
<feature type="region of interest" description="Disordered" evidence="5">
    <location>
        <begin position="62"/>
        <end position="107"/>
    </location>
</feature>
<evidence type="ECO:0000256" key="4">
    <source>
        <dbReference type="ARBA" id="ARBA00023125"/>
    </source>
</evidence>
<name>A0A4Y9SJZ9_9BURK</name>
<evidence type="ECO:0000256" key="2">
    <source>
        <dbReference type="ARBA" id="ARBA00010610"/>
    </source>
</evidence>
<dbReference type="Proteomes" id="UP000297729">
    <property type="component" value="Unassembled WGS sequence"/>
</dbReference>
<keyword evidence="3" id="KW-0963">Cytoplasm</keyword>
<proteinExistence type="inferred from homology"/>
<comment type="similarity">
    <text evidence="2">Belongs to the histone-like protein H-NS family.</text>
</comment>
<evidence type="ECO:0000313" key="7">
    <source>
        <dbReference type="EMBL" id="TFW27005.1"/>
    </source>
</evidence>
<dbReference type="Pfam" id="PF00816">
    <property type="entry name" value="Histone_HNS"/>
    <property type="match status" value="1"/>
</dbReference>
<comment type="caution">
    <text evidence="7">The sequence shown here is derived from an EMBL/GenBank/DDBJ whole genome shotgun (WGS) entry which is preliminary data.</text>
</comment>
<dbReference type="PANTHER" id="PTHR38097">
    <property type="match status" value="1"/>
</dbReference>
<evidence type="ECO:0000313" key="8">
    <source>
        <dbReference type="Proteomes" id="UP000297729"/>
    </source>
</evidence>
<gene>
    <name evidence="7" type="ORF">E4L98_08080</name>
</gene>
<dbReference type="AlphaFoldDB" id="A0A4Y9SJZ9"/>
<dbReference type="PANTHER" id="PTHR38097:SF2">
    <property type="entry name" value="DNA-BINDING PROTEIN STPA"/>
    <property type="match status" value="1"/>
</dbReference>
<dbReference type="SMART" id="SM00528">
    <property type="entry name" value="HNS"/>
    <property type="match status" value="1"/>
</dbReference>
<feature type="compositionally biased region" description="Low complexity" evidence="5">
    <location>
        <begin position="93"/>
        <end position="107"/>
    </location>
</feature>
<dbReference type="GO" id="GO:0003677">
    <property type="term" value="F:DNA binding"/>
    <property type="evidence" value="ECO:0007669"/>
    <property type="project" value="UniProtKB-KW"/>
</dbReference>
<organism evidence="7 8">
    <name type="scientific">Duganella callida</name>
    <dbReference type="NCBI Taxonomy" id="2561932"/>
    <lineage>
        <taxon>Bacteria</taxon>
        <taxon>Pseudomonadati</taxon>
        <taxon>Pseudomonadota</taxon>
        <taxon>Betaproteobacteria</taxon>
        <taxon>Burkholderiales</taxon>
        <taxon>Oxalobacteraceae</taxon>
        <taxon>Telluria group</taxon>
        <taxon>Duganella</taxon>
    </lineage>
</organism>
<accession>A0A4Y9SJZ9</accession>
<evidence type="ECO:0000256" key="5">
    <source>
        <dbReference type="SAM" id="MobiDB-lite"/>
    </source>
</evidence>
<sequence length="107" mass="11758">MSSYQDYQKQIAELQAKAEAARHAEVAEAKAKIKAIMSEYGLTGADLGGAFKQSPKTLRKPVEIKYKDESTGDTWTGRGRAPKWLEGKDKNRSPSPSSLRVPLPGRP</sequence>
<comment type="subcellular location">
    <subcellularLocation>
        <location evidence="1">Cytoplasm</location>
        <location evidence="1">Nucleoid</location>
    </subcellularLocation>
</comment>
<dbReference type="EMBL" id="SPVG01000075">
    <property type="protein sequence ID" value="TFW27005.1"/>
    <property type="molecule type" value="Genomic_DNA"/>
</dbReference>
<keyword evidence="8" id="KW-1185">Reference proteome</keyword>
<evidence type="ECO:0000256" key="3">
    <source>
        <dbReference type="ARBA" id="ARBA00022490"/>
    </source>
</evidence>
<dbReference type="Gene3D" id="4.10.430.30">
    <property type="match status" value="1"/>
</dbReference>
<dbReference type="GO" id="GO:0009295">
    <property type="term" value="C:nucleoid"/>
    <property type="evidence" value="ECO:0007669"/>
    <property type="project" value="UniProtKB-SubCell"/>
</dbReference>
<dbReference type="OrthoDB" id="5297879at2"/>
<dbReference type="InterPro" id="IPR027444">
    <property type="entry name" value="H-NS_C_dom"/>
</dbReference>
<feature type="compositionally biased region" description="Basic and acidic residues" evidence="5">
    <location>
        <begin position="83"/>
        <end position="92"/>
    </location>
</feature>
<reference evidence="7 8" key="1">
    <citation type="submission" date="2019-03" db="EMBL/GenBank/DDBJ databases">
        <title>Draft Genome Sequence of Duganella callidus sp. nov., a Novel Duganella Species Isolated from Cultivated Soil.</title>
        <authorList>
            <person name="Raths R."/>
            <person name="Peta V."/>
            <person name="Bucking H."/>
        </authorList>
    </citation>
    <scope>NUCLEOTIDE SEQUENCE [LARGE SCALE GENOMIC DNA]</scope>
    <source>
        <strain evidence="7 8">DN04</strain>
    </source>
</reference>
<feature type="domain" description="DNA-binding protein H-NS-like C-terminal" evidence="6">
    <location>
        <begin position="56"/>
        <end position="101"/>
    </location>
</feature>